<evidence type="ECO:0000313" key="5">
    <source>
        <dbReference type="Proteomes" id="UP000075635"/>
    </source>
</evidence>
<dbReference type="AlphaFoldDB" id="A0A150RZ33"/>
<dbReference type="InterPro" id="IPR036413">
    <property type="entry name" value="YaeB-like_sf"/>
</dbReference>
<dbReference type="NCBIfam" id="TIGR00104">
    <property type="entry name" value="tRNA_TsaA"/>
    <property type="match status" value="1"/>
</dbReference>
<dbReference type="Gene3D" id="2.40.30.70">
    <property type="entry name" value="YaeB-like"/>
    <property type="match status" value="1"/>
</dbReference>
<accession>A0A150RZ33</accession>
<keyword evidence="4" id="KW-0489">Methyltransferase</keyword>
<keyword evidence="4" id="KW-0808">Transferase</keyword>
<dbReference type="InterPro" id="IPR023368">
    <property type="entry name" value="UPF0066_cons_site"/>
</dbReference>
<dbReference type="PANTHER" id="PTHR12818:SF0">
    <property type="entry name" value="TRNA (ADENINE(37)-N6)-METHYLTRANSFERASE"/>
    <property type="match status" value="1"/>
</dbReference>
<comment type="caution">
    <text evidence="4">The sequence shown here is derived from an EMBL/GenBank/DDBJ whole genome shotgun (WGS) entry which is preliminary data.</text>
</comment>
<evidence type="ECO:0000259" key="3">
    <source>
        <dbReference type="PROSITE" id="PS51668"/>
    </source>
</evidence>
<reference evidence="4 5" key="1">
    <citation type="submission" date="2014-02" db="EMBL/GenBank/DDBJ databases">
        <title>The small core and large imbalanced accessory genome model reveals a collaborative survival strategy of Sorangium cellulosum strains in nature.</title>
        <authorList>
            <person name="Han K."/>
            <person name="Peng R."/>
            <person name="Blom J."/>
            <person name="Li Y.-Z."/>
        </authorList>
    </citation>
    <scope>NUCLEOTIDE SEQUENCE [LARGE SCALE GENOMIC DNA]</scope>
    <source>
        <strain evidence="4 5">So0011-07</strain>
    </source>
</reference>
<dbReference type="InterPro" id="IPR036414">
    <property type="entry name" value="YaeB_N_sf"/>
</dbReference>
<dbReference type="GO" id="GO:0032259">
    <property type="term" value="P:methylation"/>
    <property type="evidence" value="ECO:0007669"/>
    <property type="project" value="UniProtKB-KW"/>
</dbReference>
<keyword evidence="1" id="KW-0949">S-adenosyl-L-methionine</keyword>
<dbReference type="GO" id="GO:0008168">
    <property type="term" value="F:methyltransferase activity"/>
    <property type="evidence" value="ECO:0007669"/>
    <property type="project" value="UniProtKB-KW"/>
</dbReference>
<dbReference type="EMBL" id="JEMB01001694">
    <property type="protein sequence ID" value="KYF85495.1"/>
    <property type="molecule type" value="Genomic_DNA"/>
</dbReference>
<dbReference type="CDD" id="cd09281">
    <property type="entry name" value="UPF0066"/>
    <property type="match status" value="1"/>
</dbReference>
<dbReference type="PROSITE" id="PS51668">
    <property type="entry name" value="TSAA_2"/>
    <property type="match status" value="1"/>
</dbReference>
<dbReference type="PANTHER" id="PTHR12818">
    <property type="entry name" value="TRNA (ADENINE(37)-N6)-METHYLTRANSFERASE"/>
    <property type="match status" value="1"/>
</dbReference>
<evidence type="ECO:0000256" key="1">
    <source>
        <dbReference type="ARBA" id="ARBA00022691"/>
    </source>
</evidence>
<name>A0A150RZ33_SORCE</name>
<dbReference type="InterPro" id="IPR040372">
    <property type="entry name" value="YaeB-like"/>
</dbReference>
<proteinExistence type="inferred from homology"/>
<feature type="domain" description="TsaA-like" evidence="3">
    <location>
        <begin position="11"/>
        <end position="136"/>
    </location>
</feature>
<evidence type="ECO:0000313" key="4">
    <source>
        <dbReference type="EMBL" id="KYF85495.1"/>
    </source>
</evidence>
<dbReference type="Pfam" id="PF01980">
    <property type="entry name" value="TrmO_N"/>
    <property type="match status" value="1"/>
</dbReference>
<comment type="similarity">
    <text evidence="2">Belongs to the tRNA methyltransferase O family.</text>
</comment>
<dbReference type="InterPro" id="IPR023370">
    <property type="entry name" value="TrmO-like_N"/>
</dbReference>
<sequence length="136" mass="14810">MEEAALIEARLRPIGVISSELTRRSEAPRQGSEGAPDAWIEVYPWAAEGLQGLAAGDELLVITWFHQACRDVLRVHPRSDARNPLTGVFATRSPDRPNPLGLHPVVVRAVDGNRLRVGPIEAIDGTPVVDIKPVLK</sequence>
<organism evidence="4 5">
    <name type="scientific">Sorangium cellulosum</name>
    <name type="common">Polyangium cellulosum</name>
    <dbReference type="NCBI Taxonomy" id="56"/>
    <lineage>
        <taxon>Bacteria</taxon>
        <taxon>Pseudomonadati</taxon>
        <taxon>Myxococcota</taxon>
        <taxon>Polyangia</taxon>
        <taxon>Polyangiales</taxon>
        <taxon>Polyangiaceae</taxon>
        <taxon>Sorangium</taxon>
    </lineage>
</organism>
<dbReference type="Proteomes" id="UP000075635">
    <property type="component" value="Unassembled WGS sequence"/>
</dbReference>
<protein>
    <submittedName>
        <fullName evidence="4">tRNA-Thr(GGU) m(6)t(6)A37 methyltransferase TsaA</fullName>
    </submittedName>
</protein>
<dbReference type="PROSITE" id="PS01318">
    <property type="entry name" value="TSAA_1"/>
    <property type="match status" value="1"/>
</dbReference>
<evidence type="ECO:0000256" key="2">
    <source>
        <dbReference type="ARBA" id="ARBA00033753"/>
    </source>
</evidence>
<dbReference type="SUPFAM" id="SSF118196">
    <property type="entry name" value="YaeB-like"/>
    <property type="match status" value="1"/>
</dbReference>
<gene>
    <name evidence="4" type="ORF">BE17_48860</name>
</gene>